<evidence type="ECO:0000256" key="1">
    <source>
        <dbReference type="ARBA" id="ARBA00004651"/>
    </source>
</evidence>
<comment type="caution">
    <text evidence="10">The sequence shown here is derived from an EMBL/GenBank/DDBJ whole genome shotgun (WGS) entry which is preliminary data.</text>
</comment>
<evidence type="ECO:0000313" key="11">
    <source>
        <dbReference type="Proteomes" id="UP001597176"/>
    </source>
</evidence>
<evidence type="ECO:0000256" key="6">
    <source>
        <dbReference type="ARBA" id="ARBA00022692"/>
    </source>
</evidence>
<sequence>MTWTALSHPPDTLVVLALALAIEAAAGYPDRLYRALGHPVTWIGALIGSLDRALNAGGEGQRRAAGIAALLILLTTVGAITIGVTALAAATGFLPAVLLLAIVCATLPAQRSLDDHVGRVASALRAEGLAGGRREVSMIVGRNPDSLDEAGICRAAIESLSENFSDGIVAPSFWIGIGGLPGGALYKAINTADSMIGHRTPRHESYGWASARLDDLVNLPASRLSAALIAAAALLHPGASATEACRSVWRDAGKHRSPNAGWPEAAMAGALGLRLAGPRVYGAQTVEDSWMGNGRAEAGPHDVELALALYRVACAILLGLVATGAMILKVVLI</sequence>
<dbReference type="Pfam" id="PF03186">
    <property type="entry name" value="CobD_Cbib"/>
    <property type="match status" value="1"/>
</dbReference>
<reference evidence="11" key="1">
    <citation type="journal article" date="2019" name="Int. J. Syst. Evol. Microbiol.">
        <title>The Global Catalogue of Microorganisms (GCM) 10K type strain sequencing project: providing services to taxonomists for standard genome sequencing and annotation.</title>
        <authorList>
            <consortium name="The Broad Institute Genomics Platform"/>
            <consortium name="The Broad Institute Genome Sequencing Center for Infectious Disease"/>
            <person name="Wu L."/>
            <person name="Ma J."/>
        </authorList>
    </citation>
    <scope>NUCLEOTIDE SEQUENCE [LARGE SCALE GENOMIC DNA]</scope>
    <source>
        <strain evidence="11">CCUG 56108</strain>
    </source>
</reference>
<dbReference type="RefSeq" id="WP_238206986.1">
    <property type="nucleotide sequence ID" value="NZ_JBHTND010000001.1"/>
</dbReference>
<organism evidence="10 11">
    <name type="scientific">Methylobacterium marchantiae</name>
    <dbReference type="NCBI Taxonomy" id="600331"/>
    <lineage>
        <taxon>Bacteria</taxon>
        <taxon>Pseudomonadati</taxon>
        <taxon>Pseudomonadota</taxon>
        <taxon>Alphaproteobacteria</taxon>
        <taxon>Hyphomicrobiales</taxon>
        <taxon>Methylobacteriaceae</taxon>
        <taxon>Methylobacterium</taxon>
    </lineage>
</organism>
<comment type="pathway">
    <text evidence="2 9">Cofactor biosynthesis; adenosylcobalamin biosynthesis.</text>
</comment>
<evidence type="ECO:0000256" key="8">
    <source>
        <dbReference type="ARBA" id="ARBA00023136"/>
    </source>
</evidence>
<comment type="similarity">
    <text evidence="3 9">Belongs to the CobD/CbiB family.</text>
</comment>
<feature type="transmembrane region" description="Helical" evidence="9">
    <location>
        <begin position="66"/>
        <end position="86"/>
    </location>
</feature>
<evidence type="ECO:0000313" key="10">
    <source>
        <dbReference type="EMBL" id="MFD1300155.1"/>
    </source>
</evidence>
<protein>
    <recommendedName>
        <fullName evidence="9">Cobalamin biosynthesis protein CobD</fullName>
    </recommendedName>
</protein>
<dbReference type="HAMAP" id="MF_00024">
    <property type="entry name" value="CobD_CbiB"/>
    <property type="match status" value="1"/>
</dbReference>
<evidence type="ECO:0000256" key="7">
    <source>
        <dbReference type="ARBA" id="ARBA00022989"/>
    </source>
</evidence>
<keyword evidence="6 9" id="KW-0812">Transmembrane</keyword>
<evidence type="ECO:0000256" key="4">
    <source>
        <dbReference type="ARBA" id="ARBA00022475"/>
    </source>
</evidence>
<dbReference type="PANTHER" id="PTHR34308">
    <property type="entry name" value="COBALAMIN BIOSYNTHESIS PROTEIN CBIB"/>
    <property type="match status" value="1"/>
</dbReference>
<keyword evidence="7 9" id="KW-1133">Transmembrane helix</keyword>
<evidence type="ECO:0000256" key="3">
    <source>
        <dbReference type="ARBA" id="ARBA00006263"/>
    </source>
</evidence>
<dbReference type="InterPro" id="IPR004485">
    <property type="entry name" value="Cobalamin_biosynth_CobD/CbiB"/>
</dbReference>
<keyword evidence="5 9" id="KW-0169">Cobalamin biosynthesis</keyword>
<keyword evidence="11" id="KW-1185">Reference proteome</keyword>
<comment type="caution">
    <text evidence="9">Lacks conserved residue(s) required for the propagation of feature annotation.</text>
</comment>
<evidence type="ECO:0000256" key="5">
    <source>
        <dbReference type="ARBA" id="ARBA00022573"/>
    </source>
</evidence>
<gene>
    <name evidence="10" type="primary">cbiB</name>
    <name evidence="9" type="synonym">cobD</name>
    <name evidence="10" type="ORF">ACFQ4G_00955</name>
</gene>
<dbReference type="Proteomes" id="UP001597176">
    <property type="component" value="Unassembled WGS sequence"/>
</dbReference>
<name>A0ABW3WTI9_9HYPH</name>
<proteinExistence type="inferred from homology"/>
<feature type="transmembrane region" description="Helical" evidence="9">
    <location>
        <begin position="308"/>
        <end position="332"/>
    </location>
</feature>
<accession>A0ABW3WTI9</accession>
<evidence type="ECO:0000256" key="9">
    <source>
        <dbReference type="HAMAP-Rule" id="MF_00024"/>
    </source>
</evidence>
<dbReference type="EMBL" id="JBHTND010000001">
    <property type="protein sequence ID" value="MFD1300155.1"/>
    <property type="molecule type" value="Genomic_DNA"/>
</dbReference>
<keyword evidence="8 9" id="KW-0472">Membrane</keyword>
<keyword evidence="4 9" id="KW-1003">Cell membrane</keyword>
<comment type="function">
    <text evidence="9">Converts cobyric acid to cobinamide by the addition of aminopropanol on the F carboxylic group.</text>
</comment>
<comment type="subcellular location">
    <subcellularLocation>
        <location evidence="1 9">Cell membrane</location>
        <topology evidence="1 9">Multi-pass membrane protein</topology>
    </subcellularLocation>
</comment>
<dbReference type="PANTHER" id="PTHR34308:SF1">
    <property type="entry name" value="COBALAMIN BIOSYNTHESIS PROTEIN CBIB"/>
    <property type="match status" value="1"/>
</dbReference>
<dbReference type="NCBIfam" id="TIGR00380">
    <property type="entry name" value="cobal_cbiB"/>
    <property type="match status" value="1"/>
</dbReference>
<evidence type="ECO:0000256" key="2">
    <source>
        <dbReference type="ARBA" id="ARBA00004953"/>
    </source>
</evidence>